<protein>
    <recommendedName>
        <fullName evidence="2">tRNA(Phe) 7-[(3-amino-3-carboxypropyl)-4-demethylwyosine(37)-N(4)]-methyltransferase</fullName>
        <ecNumber evidence="2">2.1.1.282</ecNumber>
    </recommendedName>
    <alternativeName>
        <fullName evidence="7">tRNA(Phe) 7-((3-amino-3-carboxypropyl)-4-demethylwyosine(37)-N(4))-methyltransferase</fullName>
    </alternativeName>
</protein>
<feature type="domain" description="tRNA wybutosine-synthesizing protein" evidence="10">
    <location>
        <begin position="51"/>
        <end position="309"/>
    </location>
</feature>
<comment type="caution">
    <text evidence="11">The sequence shown here is derived from an EMBL/GenBank/DDBJ whole genome shotgun (WGS) entry which is preliminary data.</text>
</comment>
<dbReference type="EC" id="2.1.1.282" evidence="2"/>
<dbReference type="GO" id="GO:0008033">
    <property type="term" value="P:tRNA processing"/>
    <property type="evidence" value="ECO:0007669"/>
    <property type="project" value="UniProtKB-KW"/>
</dbReference>
<sequence length="378" mass="41739">MLFTAGHLGRPLLKQNAIFQGDSITVKGRHSAEASMSNPEVGMIPEVFESRKRKILAELSAPDTEYTDLSPKGSVDEGIRDLIQDINALPGLVTTSSCSGRISVFLEGRKKQNDQQQEQRQFAPSGGKGAGKWLYVSHDRLKGYRTGCGSDDSDSMEGKDYPRSLHELFGMVPGDGKPLRLTEGHAPRLVRFHYDPMILHIMAATLHHAHPVLSAAATSGFRESGLQSLRCLEGENGPSPIVAVRSAGLSLESVIGYCESSGEEDDMSSKEPVIRSLVTEEYLQMLVAISNERFSINAERKERFRTSLLNLCSREQPCGSRTRLKAKPEGWEDSAARRERKRAEGLMRKKVLDAQAKSTDNESTATYEMGWVMDPTQL</sequence>
<accession>A0A8E0UZV7</accession>
<dbReference type="GeneID" id="66992688"/>
<dbReference type="EMBL" id="BBXM02000003">
    <property type="protein sequence ID" value="GIC88811.1"/>
    <property type="molecule type" value="Genomic_DNA"/>
</dbReference>
<evidence type="ECO:0000256" key="5">
    <source>
        <dbReference type="ARBA" id="ARBA00022691"/>
    </source>
</evidence>
<keyword evidence="4" id="KW-0808">Transferase</keyword>
<organism evidence="11 12">
    <name type="scientific">Aspergillus udagawae</name>
    <dbReference type="NCBI Taxonomy" id="91492"/>
    <lineage>
        <taxon>Eukaryota</taxon>
        <taxon>Fungi</taxon>
        <taxon>Dikarya</taxon>
        <taxon>Ascomycota</taxon>
        <taxon>Pezizomycotina</taxon>
        <taxon>Eurotiomycetes</taxon>
        <taxon>Eurotiomycetidae</taxon>
        <taxon>Eurotiales</taxon>
        <taxon>Aspergillaceae</taxon>
        <taxon>Aspergillus</taxon>
        <taxon>Aspergillus subgen. Fumigati</taxon>
    </lineage>
</organism>
<evidence type="ECO:0000313" key="11">
    <source>
        <dbReference type="EMBL" id="GIC88811.1"/>
    </source>
</evidence>
<evidence type="ECO:0000256" key="2">
    <source>
        <dbReference type="ARBA" id="ARBA00012750"/>
    </source>
</evidence>
<evidence type="ECO:0000256" key="7">
    <source>
        <dbReference type="ARBA" id="ARBA00030554"/>
    </source>
</evidence>
<dbReference type="Gene3D" id="3.30.1960.10">
    <property type="entry name" value="tRNA wybutosine-synthesizing-like"/>
    <property type="match status" value="1"/>
</dbReference>
<comment type="similarity">
    <text evidence="1">Belongs to the TYW3 family.</text>
</comment>
<dbReference type="InterPro" id="IPR036602">
    <property type="entry name" value="tRNA_yW-synthesising-like_sf"/>
</dbReference>
<dbReference type="Proteomes" id="UP000036893">
    <property type="component" value="Unassembled WGS sequence"/>
</dbReference>
<feature type="region of interest" description="Disordered" evidence="9">
    <location>
        <begin position="109"/>
        <end position="128"/>
    </location>
</feature>
<dbReference type="RefSeq" id="XP_043146077.1">
    <property type="nucleotide sequence ID" value="XM_043290142.1"/>
</dbReference>
<evidence type="ECO:0000256" key="6">
    <source>
        <dbReference type="ARBA" id="ARBA00022694"/>
    </source>
</evidence>
<dbReference type="SUPFAM" id="SSF111278">
    <property type="entry name" value="SSo0622-like"/>
    <property type="match status" value="1"/>
</dbReference>
<evidence type="ECO:0000256" key="8">
    <source>
        <dbReference type="ARBA" id="ARBA00049202"/>
    </source>
</evidence>
<evidence type="ECO:0000259" key="10">
    <source>
        <dbReference type="Pfam" id="PF02676"/>
    </source>
</evidence>
<dbReference type="PANTHER" id="PTHR48418:SF1">
    <property type="entry name" value="TRNA WYBUTOSINE-SYNTHESIZING PROTEIN 3"/>
    <property type="match status" value="1"/>
</dbReference>
<keyword evidence="3" id="KW-0489">Methyltransferase</keyword>
<dbReference type="Pfam" id="PF02676">
    <property type="entry name" value="TYW3"/>
    <property type="match status" value="1"/>
</dbReference>
<reference evidence="11" key="2">
    <citation type="submission" date="2021-01" db="EMBL/GenBank/DDBJ databases">
        <title>Pan-genome distribution and transcriptional activeness of fungal secondary metabolism genes in Aspergillus section Fumigati.</title>
        <authorList>
            <person name="Takahashi H."/>
            <person name="Umemura M."/>
            <person name="Ninomiya A."/>
            <person name="Kusuya Y."/>
            <person name="Urayama S."/>
            <person name="Shimizu M."/>
            <person name="Watanabe A."/>
            <person name="Kamei K."/>
            <person name="Yaguchi T."/>
            <person name="Hagiwara D."/>
        </authorList>
    </citation>
    <scope>NUCLEOTIDE SEQUENCE</scope>
    <source>
        <strain evidence="11">IFM 46973</strain>
    </source>
</reference>
<keyword evidence="6" id="KW-0819">tRNA processing</keyword>
<evidence type="ECO:0000256" key="4">
    <source>
        <dbReference type="ARBA" id="ARBA00022679"/>
    </source>
</evidence>
<name>A0A8E0UZV7_9EURO</name>
<evidence type="ECO:0000256" key="3">
    <source>
        <dbReference type="ARBA" id="ARBA00022603"/>
    </source>
</evidence>
<keyword evidence="5" id="KW-0949">S-adenosyl-L-methionine</keyword>
<reference evidence="11" key="1">
    <citation type="journal article" date="2015" name="Genome Announc.">
        <title>Draft Genome Sequence of the Pathogenic Filamentous Fungus Aspergillus udagawae Strain IFM 46973T.</title>
        <authorList>
            <person name="Kusuya Y."/>
            <person name="Takahashi-Nakaguchi A."/>
            <person name="Takahashi H."/>
            <person name="Yaguchi T."/>
        </authorList>
    </citation>
    <scope>NUCLEOTIDE SEQUENCE</scope>
    <source>
        <strain evidence="11">IFM 46973</strain>
    </source>
</reference>
<gene>
    <name evidence="11" type="ORF">Aud_005212</name>
</gene>
<feature type="compositionally biased region" description="Basic and acidic residues" evidence="9">
    <location>
        <begin position="326"/>
        <end position="344"/>
    </location>
</feature>
<dbReference type="PANTHER" id="PTHR48418">
    <property type="entry name" value="TRNA WYBUTOSINE-SYNTHESIZING PROTEIN 3"/>
    <property type="match status" value="1"/>
</dbReference>
<evidence type="ECO:0000256" key="1">
    <source>
        <dbReference type="ARBA" id="ARBA00008569"/>
    </source>
</evidence>
<dbReference type="GO" id="GO:0008168">
    <property type="term" value="F:methyltransferase activity"/>
    <property type="evidence" value="ECO:0007669"/>
    <property type="project" value="UniProtKB-KW"/>
</dbReference>
<comment type="catalytic activity">
    <reaction evidence="8">
        <text>4-demethyl-7-[(3S)-3-amino-3-carboxypropyl]wyosine(37) in tRNA(Phe) + S-adenosyl-L-methionine = 7-[(3S)-3-amino-3-carboxypropyl]wyosine(37) in tRNA(Phe) + S-adenosyl-L-homocysteine + H(+)</text>
        <dbReference type="Rhea" id="RHEA:36635"/>
        <dbReference type="Rhea" id="RHEA-COMP:10378"/>
        <dbReference type="Rhea" id="RHEA-COMP:10379"/>
        <dbReference type="ChEBI" id="CHEBI:15378"/>
        <dbReference type="ChEBI" id="CHEBI:57856"/>
        <dbReference type="ChEBI" id="CHEBI:59789"/>
        <dbReference type="ChEBI" id="CHEBI:73543"/>
        <dbReference type="ChEBI" id="CHEBI:73550"/>
        <dbReference type="EC" id="2.1.1.282"/>
    </reaction>
</comment>
<feature type="region of interest" description="Disordered" evidence="9">
    <location>
        <begin position="323"/>
        <end position="344"/>
    </location>
</feature>
<dbReference type="GO" id="GO:0032259">
    <property type="term" value="P:methylation"/>
    <property type="evidence" value="ECO:0007669"/>
    <property type="project" value="UniProtKB-KW"/>
</dbReference>
<dbReference type="AlphaFoldDB" id="A0A8E0UZV7"/>
<proteinExistence type="inferred from homology"/>
<evidence type="ECO:0000313" key="12">
    <source>
        <dbReference type="Proteomes" id="UP000036893"/>
    </source>
</evidence>
<evidence type="ECO:0000256" key="9">
    <source>
        <dbReference type="SAM" id="MobiDB-lite"/>
    </source>
</evidence>
<dbReference type="InterPro" id="IPR003827">
    <property type="entry name" value="tRNA_yW-synthesising"/>
</dbReference>